<dbReference type="PANTHER" id="PTHR43969:SF4">
    <property type="entry name" value="FI01423P-RELATED"/>
    <property type="match status" value="1"/>
</dbReference>
<dbReference type="PROSITE" id="PS50405">
    <property type="entry name" value="GST_CTER"/>
    <property type="match status" value="1"/>
</dbReference>
<proteinExistence type="predicted"/>
<dbReference type="SFLD" id="SFLDS00019">
    <property type="entry name" value="Glutathione_Transferase_(cytos"/>
    <property type="match status" value="1"/>
</dbReference>
<dbReference type="OrthoDB" id="2309723at2759"/>
<dbReference type="InterPro" id="IPR036282">
    <property type="entry name" value="Glutathione-S-Trfase_C_sf"/>
</dbReference>
<evidence type="ECO:0000259" key="3">
    <source>
        <dbReference type="PROSITE" id="PS50405"/>
    </source>
</evidence>
<evidence type="ECO:0000313" key="5">
    <source>
        <dbReference type="Proteomes" id="UP000001070"/>
    </source>
</evidence>
<dbReference type="FunFam" id="1.20.1050.10:FF:000007">
    <property type="entry name" value="Glutathione S-transferase 1-1"/>
    <property type="match status" value="1"/>
</dbReference>
<evidence type="ECO:0000256" key="1">
    <source>
        <dbReference type="ARBA" id="ARBA00011738"/>
    </source>
</evidence>
<dbReference type="SUPFAM" id="SSF52833">
    <property type="entry name" value="Thioredoxin-like"/>
    <property type="match status" value="1"/>
</dbReference>
<dbReference type="Gene3D" id="1.20.1050.10">
    <property type="match status" value="1"/>
</dbReference>
<feature type="domain" description="GST N-terminal" evidence="2">
    <location>
        <begin position="2"/>
        <end position="83"/>
    </location>
</feature>
<dbReference type="Gene3D" id="3.40.30.10">
    <property type="entry name" value="Glutaredoxin"/>
    <property type="match status" value="1"/>
</dbReference>
<dbReference type="SMR" id="B4J5T2"/>
<dbReference type="EMBL" id="CH916367">
    <property type="protein sequence ID" value="EDW01858.1"/>
    <property type="molecule type" value="Genomic_DNA"/>
</dbReference>
<dbReference type="InParanoid" id="B4J5T2"/>
<dbReference type="InterPro" id="IPR010987">
    <property type="entry name" value="Glutathione-S-Trfase_C-like"/>
</dbReference>
<dbReference type="GO" id="GO:0004364">
    <property type="term" value="F:glutathione transferase activity"/>
    <property type="evidence" value="ECO:0007669"/>
    <property type="project" value="EnsemblMetazoa"/>
</dbReference>
<dbReference type="CDD" id="cd03177">
    <property type="entry name" value="GST_C_Delta_Epsilon"/>
    <property type="match status" value="1"/>
</dbReference>
<dbReference type="PANTHER" id="PTHR43969">
    <property type="entry name" value="GLUTATHIONE S TRANSFERASE D10, ISOFORM A-RELATED"/>
    <property type="match status" value="1"/>
</dbReference>
<protein>
    <submittedName>
        <fullName evidence="4">GH21671</fullName>
    </submittedName>
</protein>
<dbReference type="eggNOG" id="KOG0867">
    <property type="taxonomic scope" value="Eukaryota"/>
</dbReference>
<dbReference type="InterPro" id="IPR036249">
    <property type="entry name" value="Thioredoxin-like_sf"/>
</dbReference>
<dbReference type="KEGG" id="dgr:6560173"/>
<dbReference type="STRING" id="7222.B4J5T2"/>
<dbReference type="FunFam" id="3.40.30.10:FF:000034">
    <property type="entry name" value="glutathione S-transferase 1"/>
    <property type="match status" value="1"/>
</dbReference>
<dbReference type="PhylomeDB" id="B4J5T2"/>
<dbReference type="Proteomes" id="UP000001070">
    <property type="component" value="Unassembled WGS sequence"/>
</dbReference>
<dbReference type="PROSITE" id="PS50404">
    <property type="entry name" value="GST_NTER"/>
    <property type="match status" value="1"/>
</dbReference>
<dbReference type="SUPFAM" id="SSF47616">
    <property type="entry name" value="GST C-terminal domain-like"/>
    <property type="match status" value="1"/>
</dbReference>
<dbReference type="SFLD" id="SFLDG00358">
    <property type="entry name" value="Main_(cytGST)"/>
    <property type="match status" value="1"/>
</dbReference>
<dbReference type="AlphaFoldDB" id="B4J5T2"/>
<name>B4J5T2_DROGR</name>
<dbReference type="CDD" id="cd03045">
    <property type="entry name" value="GST_N_Delta_Epsilon"/>
    <property type="match status" value="1"/>
</dbReference>
<dbReference type="HOGENOM" id="CLU_011226_2_1_1"/>
<dbReference type="FunCoup" id="B4J5T2">
    <property type="interactions" value="168"/>
</dbReference>
<reference evidence="4 5" key="1">
    <citation type="journal article" date="2007" name="Nature">
        <title>Evolution of genes and genomes on the Drosophila phylogeny.</title>
        <authorList>
            <consortium name="Drosophila 12 Genomes Consortium"/>
            <person name="Clark A.G."/>
            <person name="Eisen M.B."/>
            <person name="Smith D.R."/>
            <person name="Bergman C.M."/>
            <person name="Oliver B."/>
            <person name="Markow T.A."/>
            <person name="Kaufman T.C."/>
            <person name="Kellis M."/>
            <person name="Gelbart W."/>
            <person name="Iyer V.N."/>
            <person name="Pollard D.A."/>
            <person name="Sackton T.B."/>
            <person name="Larracuente A.M."/>
            <person name="Singh N.D."/>
            <person name="Abad J.P."/>
            <person name="Abt D.N."/>
            <person name="Adryan B."/>
            <person name="Aguade M."/>
            <person name="Akashi H."/>
            <person name="Anderson W.W."/>
            <person name="Aquadro C.F."/>
            <person name="Ardell D.H."/>
            <person name="Arguello R."/>
            <person name="Artieri C.G."/>
            <person name="Barbash D.A."/>
            <person name="Barker D."/>
            <person name="Barsanti P."/>
            <person name="Batterham P."/>
            <person name="Batzoglou S."/>
            <person name="Begun D."/>
            <person name="Bhutkar A."/>
            <person name="Blanco E."/>
            <person name="Bosak S.A."/>
            <person name="Bradley R.K."/>
            <person name="Brand A.D."/>
            <person name="Brent M.R."/>
            <person name="Brooks A.N."/>
            <person name="Brown R.H."/>
            <person name="Butlin R.K."/>
            <person name="Caggese C."/>
            <person name="Calvi B.R."/>
            <person name="Bernardo de Carvalho A."/>
            <person name="Caspi A."/>
            <person name="Castrezana S."/>
            <person name="Celniker S.E."/>
            <person name="Chang J.L."/>
            <person name="Chapple C."/>
            <person name="Chatterji S."/>
            <person name="Chinwalla A."/>
            <person name="Civetta A."/>
            <person name="Clifton S.W."/>
            <person name="Comeron J.M."/>
            <person name="Costello J.C."/>
            <person name="Coyne J.A."/>
            <person name="Daub J."/>
            <person name="David R.G."/>
            <person name="Delcher A.L."/>
            <person name="Delehaunty K."/>
            <person name="Do C.B."/>
            <person name="Ebling H."/>
            <person name="Edwards K."/>
            <person name="Eickbush T."/>
            <person name="Evans J.D."/>
            <person name="Filipski A."/>
            <person name="Findeiss S."/>
            <person name="Freyhult E."/>
            <person name="Fulton L."/>
            <person name="Fulton R."/>
            <person name="Garcia A.C."/>
            <person name="Gardiner A."/>
            <person name="Garfield D.A."/>
            <person name="Garvin B.E."/>
            <person name="Gibson G."/>
            <person name="Gilbert D."/>
            <person name="Gnerre S."/>
            <person name="Godfrey J."/>
            <person name="Good R."/>
            <person name="Gotea V."/>
            <person name="Gravely B."/>
            <person name="Greenberg A.J."/>
            <person name="Griffiths-Jones S."/>
            <person name="Gross S."/>
            <person name="Guigo R."/>
            <person name="Gustafson E.A."/>
            <person name="Haerty W."/>
            <person name="Hahn M.W."/>
            <person name="Halligan D.L."/>
            <person name="Halpern A.L."/>
            <person name="Halter G.M."/>
            <person name="Han M.V."/>
            <person name="Heger A."/>
            <person name="Hillier L."/>
            <person name="Hinrichs A.S."/>
            <person name="Holmes I."/>
            <person name="Hoskins R.A."/>
            <person name="Hubisz M.J."/>
            <person name="Hultmark D."/>
            <person name="Huntley M.A."/>
            <person name="Jaffe D.B."/>
            <person name="Jagadeeshan S."/>
            <person name="Jeck W.R."/>
            <person name="Johnson J."/>
            <person name="Jones C.D."/>
            <person name="Jordan W.C."/>
            <person name="Karpen G.H."/>
            <person name="Kataoka E."/>
            <person name="Keightley P.D."/>
            <person name="Kheradpour P."/>
            <person name="Kirkness E.F."/>
            <person name="Koerich L.B."/>
            <person name="Kristiansen K."/>
            <person name="Kudrna D."/>
            <person name="Kulathinal R.J."/>
            <person name="Kumar S."/>
            <person name="Kwok R."/>
            <person name="Lander E."/>
            <person name="Langley C.H."/>
            <person name="Lapoint R."/>
            <person name="Lazzaro B.P."/>
            <person name="Lee S.J."/>
            <person name="Levesque L."/>
            <person name="Li R."/>
            <person name="Lin C.F."/>
            <person name="Lin M.F."/>
            <person name="Lindblad-Toh K."/>
            <person name="Llopart A."/>
            <person name="Long M."/>
            <person name="Low L."/>
            <person name="Lozovsky E."/>
            <person name="Lu J."/>
            <person name="Luo M."/>
            <person name="Machado C.A."/>
            <person name="Makalowski W."/>
            <person name="Marzo M."/>
            <person name="Matsuda M."/>
            <person name="Matzkin L."/>
            <person name="McAllister B."/>
            <person name="McBride C.S."/>
            <person name="McKernan B."/>
            <person name="McKernan K."/>
            <person name="Mendez-Lago M."/>
            <person name="Minx P."/>
            <person name="Mollenhauer M.U."/>
            <person name="Montooth K."/>
            <person name="Mount S.M."/>
            <person name="Mu X."/>
            <person name="Myers E."/>
            <person name="Negre B."/>
            <person name="Newfeld S."/>
            <person name="Nielsen R."/>
            <person name="Noor M.A."/>
            <person name="O'Grady P."/>
            <person name="Pachter L."/>
            <person name="Papaceit M."/>
            <person name="Parisi M.J."/>
            <person name="Parisi M."/>
            <person name="Parts L."/>
            <person name="Pedersen J.S."/>
            <person name="Pesole G."/>
            <person name="Phillippy A.M."/>
            <person name="Ponting C.P."/>
            <person name="Pop M."/>
            <person name="Porcelli D."/>
            <person name="Powell J.R."/>
            <person name="Prohaska S."/>
            <person name="Pruitt K."/>
            <person name="Puig M."/>
            <person name="Quesneville H."/>
            <person name="Ram K.R."/>
            <person name="Rand D."/>
            <person name="Rasmussen M.D."/>
            <person name="Reed L.K."/>
            <person name="Reenan R."/>
            <person name="Reily A."/>
            <person name="Remington K.A."/>
            <person name="Rieger T.T."/>
            <person name="Ritchie M.G."/>
            <person name="Robin C."/>
            <person name="Rogers Y.H."/>
            <person name="Rohde C."/>
            <person name="Rozas J."/>
            <person name="Rubenfield M.J."/>
            <person name="Ruiz A."/>
            <person name="Russo S."/>
            <person name="Salzberg S.L."/>
            <person name="Sanchez-Gracia A."/>
            <person name="Saranga D.J."/>
            <person name="Sato H."/>
            <person name="Schaeffer S.W."/>
            <person name="Schatz M.C."/>
            <person name="Schlenke T."/>
            <person name="Schwartz R."/>
            <person name="Segarra C."/>
            <person name="Singh R.S."/>
            <person name="Sirot L."/>
            <person name="Sirota M."/>
            <person name="Sisneros N.B."/>
            <person name="Smith C.D."/>
            <person name="Smith T.F."/>
            <person name="Spieth J."/>
            <person name="Stage D.E."/>
            <person name="Stark A."/>
            <person name="Stephan W."/>
            <person name="Strausberg R.L."/>
            <person name="Strempel S."/>
            <person name="Sturgill D."/>
            <person name="Sutton G."/>
            <person name="Sutton G.G."/>
            <person name="Tao W."/>
            <person name="Teichmann S."/>
            <person name="Tobari Y.N."/>
            <person name="Tomimura Y."/>
            <person name="Tsolas J.M."/>
            <person name="Valente V.L."/>
            <person name="Venter E."/>
            <person name="Venter J.C."/>
            <person name="Vicario S."/>
            <person name="Vieira F.G."/>
            <person name="Vilella A.J."/>
            <person name="Villasante A."/>
            <person name="Walenz B."/>
            <person name="Wang J."/>
            <person name="Wasserman M."/>
            <person name="Watts T."/>
            <person name="Wilson D."/>
            <person name="Wilson R.K."/>
            <person name="Wing R.A."/>
            <person name="Wolfner M.F."/>
            <person name="Wong A."/>
            <person name="Wong G.K."/>
            <person name="Wu C.I."/>
            <person name="Wu G."/>
            <person name="Yamamoto D."/>
            <person name="Yang H.P."/>
            <person name="Yang S.P."/>
            <person name="Yorke J.A."/>
            <person name="Yoshida K."/>
            <person name="Zdobnov E."/>
            <person name="Zhang P."/>
            <person name="Zhang Y."/>
            <person name="Zimin A.V."/>
            <person name="Baldwin J."/>
            <person name="Abdouelleil A."/>
            <person name="Abdulkadir J."/>
            <person name="Abebe A."/>
            <person name="Abera B."/>
            <person name="Abreu J."/>
            <person name="Acer S.C."/>
            <person name="Aftuck L."/>
            <person name="Alexander A."/>
            <person name="An P."/>
            <person name="Anderson E."/>
            <person name="Anderson S."/>
            <person name="Arachi H."/>
            <person name="Azer M."/>
            <person name="Bachantsang P."/>
            <person name="Barry A."/>
            <person name="Bayul T."/>
            <person name="Berlin A."/>
            <person name="Bessette D."/>
            <person name="Bloom T."/>
            <person name="Blye J."/>
            <person name="Boguslavskiy L."/>
            <person name="Bonnet C."/>
            <person name="Boukhgalter B."/>
            <person name="Bourzgui I."/>
            <person name="Brown A."/>
            <person name="Cahill P."/>
            <person name="Channer S."/>
            <person name="Cheshatsang Y."/>
            <person name="Chuda L."/>
            <person name="Citroen M."/>
            <person name="Collymore A."/>
            <person name="Cooke P."/>
            <person name="Costello M."/>
            <person name="D'Aco K."/>
            <person name="Daza R."/>
            <person name="De Haan G."/>
            <person name="DeGray S."/>
            <person name="DeMaso C."/>
            <person name="Dhargay N."/>
            <person name="Dooley K."/>
            <person name="Dooley E."/>
            <person name="Doricent M."/>
            <person name="Dorje P."/>
            <person name="Dorjee K."/>
            <person name="Dupes A."/>
            <person name="Elong R."/>
            <person name="Falk J."/>
            <person name="Farina A."/>
            <person name="Faro S."/>
            <person name="Ferguson D."/>
            <person name="Fisher S."/>
            <person name="Foley C.D."/>
            <person name="Franke A."/>
            <person name="Friedrich D."/>
            <person name="Gadbois L."/>
            <person name="Gearin G."/>
            <person name="Gearin C.R."/>
            <person name="Giannoukos G."/>
            <person name="Goode T."/>
            <person name="Graham J."/>
            <person name="Grandbois E."/>
            <person name="Grewal S."/>
            <person name="Gyaltsen K."/>
            <person name="Hafez N."/>
            <person name="Hagos B."/>
            <person name="Hall J."/>
            <person name="Henson C."/>
            <person name="Hollinger A."/>
            <person name="Honan T."/>
            <person name="Huard M.D."/>
            <person name="Hughes L."/>
            <person name="Hurhula B."/>
            <person name="Husby M.E."/>
            <person name="Kamat A."/>
            <person name="Kanga B."/>
            <person name="Kashin S."/>
            <person name="Khazanovich D."/>
            <person name="Kisner P."/>
            <person name="Lance K."/>
            <person name="Lara M."/>
            <person name="Lee W."/>
            <person name="Lennon N."/>
            <person name="Letendre F."/>
            <person name="LeVine R."/>
            <person name="Lipovsky A."/>
            <person name="Liu X."/>
            <person name="Liu J."/>
            <person name="Liu S."/>
            <person name="Lokyitsang T."/>
            <person name="Lokyitsang Y."/>
            <person name="Lubonja R."/>
            <person name="Lui A."/>
            <person name="MacDonald P."/>
            <person name="Magnisalis V."/>
            <person name="Maru K."/>
            <person name="Matthews C."/>
            <person name="McCusker W."/>
            <person name="McDonough S."/>
            <person name="Mehta T."/>
            <person name="Meldrim J."/>
            <person name="Meneus L."/>
            <person name="Mihai O."/>
            <person name="Mihalev A."/>
            <person name="Mihova T."/>
            <person name="Mittelman R."/>
            <person name="Mlenga V."/>
            <person name="Montmayeur A."/>
            <person name="Mulrain L."/>
            <person name="Navidi A."/>
            <person name="Naylor J."/>
            <person name="Negash T."/>
            <person name="Nguyen T."/>
            <person name="Nguyen N."/>
            <person name="Nicol R."/>
            <person name="Norbu C."/>
            <person name="Norbu N."/>
            <person name="Novod N."/>
            <person name="O'Neill B."/>
            <person name="Osman S."/>
            <person name="Markiewicz E."/>
            <person name="Oyono O.L."/>
            <person name="Patti C."/>
            <person name="Phunkhang P."/>
            <person name="Pierre F."/>
            <person name="Priest M."/>
            <person name="Raghuraman S."/>
            <person name="Rege F."/>
            <person name="Reyes R."/>
            <person name="Rise C."/>
            <person name="Rogov P."/>
            <person name="Ross K."/>
            <person name="Ryan E."/>
            <person name="Settipalli S."/>
            <person name="Shea T."/>
            <person name="Sherpa N."/>
            <person name="Shi L."/>
            <person name="Shih D."/>
            <person name="Sparrow T."/>
            <person name="Spaulding J."/>
            <person name="Stalker J."/>
            <person name="Stange-Thomann N."/>
            <person name="Stavropoulos S."/>
            <person name="Stone C."/>
            <person name="Strader C."/>
            <person name="Tesfaye S."/>
            <person name="Thomson T."/>
            <person name="Thoulutsang Y."/>
            <person name="Thoulutsang D."/>
            <person name="Topham K."/>
            <person name="Topping I."/>
            <person name="Tsamla T."/>
            <person name="Vassiliev H."/>
            <person name="Vo A."/>
            <person name="Wangchuk T."/>
            <person name="Wangdi T."/>
            <person name="Weiand M."/>
            <person name="Wilkinson J."/>
            <person name="Wilson A."/>
            <person name="Yadav S."/>
            <person name="Young G."/>
            <person name="Yu Q."/>
            <person name="Zembek L."/>
            <person name="Zhong D."/>
            <person name="Zimmer A."/>
            <person name="Zwirko Z."/>
            <person name="Jaffe D.B."/>
            <person name="Alvarez P."/>
            <person name="Brockman W."/>
            <person name="Butler J."/>
            <person name="Chin C."/>
            <person name="Gnerre S."/>
            <person name="Grabherr M."/>
            <person name="Kleber M."/>
            <person name="Mauceli E."/>
            <person name="MacCallum I."/>
        </authorList>
    </citation>
    <scope>NUCLEOTIDE SEQUENCE [LARGE SCALE GENOMIC DNA]</scope>
    <source>
        <strain evidence="5">Tucson 15287-2541.00</strain>
    </source>
</reference>
<comment type="subunit">
    <text evidence="1">Homodimer.</text>
</comment>
<accession>B4J5T2</accession>
<organism evidence="5">
    <name type="scientific">Drosophila grimshawi</name>
    <name type="common">Hawaiian fruit fly</name>
    <name type="synonym">Idiomyia grimshawi</name>
    <dbReference type="NCBI Taxonomy" id="7222"/>
    <lineage>
        <taxon>Eukaryota</taxon>
        <taxon>Metazoa</taxon>
        <taxon>Ecdysozoa</taxon>
        <taxon>Arthropoda</taxon>
        <taxon>Hexapoda</taxon>
        <taxon>Insecta</taxon>
        <taxon>Pterygota</taxon>
        <taxon>Neoptera</taxon>
        <taxon>Endopterygota</taxon>
        <taxon>Diptera</taxon>
        <taxon>Brachycera</taxon>
        <taxon>Muscomorpha</taxon>
        <taxon>Ephydroidea</taxon>
        <taxon>Drosophilidae</taxon>
        <taxon>Drosophila</taxon>
        <taxon>Hawaiian Drosophila</taxon>
    </lineage>
</organism>
<dbReference type="InterPro" id="IPR004045">
    <property type="entry name" value="Glutathione_S-Trfase_N"/>
</dbReference>
<dbReference type="GO" id="GO:0006749">
    <property type="term" value="P:glutathione metabolic process"/>
    <property type="evidence" value="ECO:0007669"/>
    <property type="project" value="EnsemblMetazoa"/>
</dbReference>
<evidence type="ECO:0000259" key="2">
    <source>
        <dbReference type="PROSITE" id="PS50404"/>
    </source>
</evidence>
<dbReference type="InterPro" id="IPR004046">
    <property type="entry name" value="GST_C"/>
</dbReference>
<evidence type="ECO:0000313" key="4">
    <source>
        <dbReference type="EMBL" id="EDW01858.1"/>
    </source>
</evidence>
<feature type="domain" description="GST C-terminal" evidence="3">
    <location>
        <begin position="89"/>
        <end position="220"/>
    </location>
</feature>
<dbReference type="Pfam" id="PF14497">
    <property type="entry name" value="GST_C_3"/>
    <property type="match status" value="1"/>
</dbReference>
<dbReference type="Pfam" id="PF13417">
    <property type="entry name" value="GST_N_3"/>
    <property type="match status" value="1"/>
</dbReference>
<gene>
    <name evidence="4" type="primary">Dgri\GH21671</name>
    <name evidence="4" type="ORF">Dgri_GH21671</name>
</gene>
<keyword evidence="5" id="KW-1185">Reference proteome</keyword>
<dbReference type="OMA" id="NGWLDRM"/>
<dbReference type="SFLD" id="SFLDG01153">
    <property type="entry name" value="Main.4:_Theta-like"/>
    <property type="match status" value="1"/>
</dbReference>
<dbReference type="InterPro" id="IPR040079">
    <property type="entry name" value="Glutathione_S-Trfase"/>
</dbReference>
<sequence>MGKLVLYGLEASPPVRACKLTLHALGLQYDYKLVNLLAGEHKSKEYTLKNPQHTVPLLEDDGICIWDSHAIMAYLVRKYGKTDELYPKDYYKRAVVDQRLHFDSGVIFQGCIREIALPVFHHNQTEVSKSKIDGIYSMYDFLEAFLGTQEYMTGATLTIADFSYVSSVSGLLGLAPVQEQRYPRLSAWLERMEQLPNYRSSNGNGAQMLIDMLAAKITKVN</sequence>